<sequence length="232" mass="26112">MAAAQAVGQQAPTRTHLTLKGSTALVHEFFNYSVQSILYQRSIYPSEDFRTVKKFGLQMLATTDDDLADYLDRAMGQLKKWLEQGKVRRLVVAIVEKETQETVERWQFDVEVLRPGTDEAPAYASRSDRSSAEEGQAPKSLQKTDAQVKAEIAAIIKQITASCTFLPVLEEPCAFQILAYTDRDVEVPVEWADSNARLIAEGKAEQVKLRSFSTHVHRVDAMVAYKREDEDV</sequence>
<dbReference type="GO" id="GO:0000776">
    <property type="term" value="C:kinetochore"/>
    <property type="evidence" value="ECO:0007669"/>
    <property type="project" value="TreeGrafter"/>
</dbReference>
<dbReference type="GO" id="GO:0007094">
    <property type="term" value="P:mitotic spindle assembly checkpoint signaling"/>
    <property type="evidence" value="ECO:0007669"/>
    <property type="project" value="TreeGrafter"/>
</dbReference>
<dbReference type="PROSITE" id="PS50815">
    <property type="entry name" value="HORMA"/>
    <property type="match status" value="1"/>
</dbReference>
<dbReference type="PANTHER" id="PTHR11842:SF11">
    <property type="entry name" value="MITOTIC SPINDLE ASSEMBLY CHECKPOINT PROTEIN MAD2A"/>
    <property type="match status" value="1"/>
</dbReference>
<keyword evidence="3" id="KW-0132">Cell division</keyword>
<dbReference type="Gene3D" id="3.30.900.10">
    <property type="entry name" value="HORMA domain"/>
    <property type="match status" value="1"/>
</dbReference>
<comment type="subcellular location">
    <subcellularLocation>
        <location evidence="1">Nucleus</location>
    </subcellularLocation>
</comment>
<dbReference type="EMBL" id="CP119909">
    <property type="protein sequence ID" value="WFD18944.1"/>
    <property type="molecule type" value="Genomic_DNA"/>
</dbReference>
<keyword evidence="6" id="KW-0131">Cell cycle</keyword>
<evidence type="ECO:0000256" key="6">
    <source>
        <dbReference type="ARBA" id="ARBA00023306"/>
    </source>
</evidence>
<protein>
    <submittedName>
        <fullName evidence="9">Mitotic spindle checkpoint component mad2</fullName>
    </submittedName>
</protein>
<evidence type="ECO:0000256" key="4">
    <source>
        <dbReference type="ARBA" id="ARBA00022776"/>
    </source>
</evidence>
<dbReference type="GO" id="GO:0051301">
    <property type="term" value="P:cell division"/>
    <property type="evidence" value="ECO:0007669"/>
    <property type="project" value="UniProtKB-KW"/>
</dbReference>
<dbReference type="SUPFAM" id="SSF56019">
    <property type="entry name" value="The spindle assembly checkpoint protein mad2"/>
    <property type="match status" value="1"/>
</dbReference>
<keyword evidence="5" id="KW-0539">Nucleus</keyword>
<evidence type="ECO:0000256" key="1">
    <source>
        <dbReference type="ARBA" id="ARBA00004123"/>
    </source>
</evidence>
<evidence type="ECO:0000256" key="7">
    <source>
        <dbReference type="SAM" id="MobiDB-lite"/>
    </source>
</evidence>
<dbReference type="InterPro" id="IPR036570">
    <property type="entry name" value="HORMA_dom_sf"/>
</dbReference>
<proteinExistence type="inferred from homology"/>
<accession>A0AAF0E671</accession>
<dbReference type="FunFam" id="3.30.900.10:FF:000002">
    <property type="entry name" value="Mitotic spindle assembly checkpoint protein MAD2A"/>
    <property type="match status" value="1"/>
</dbReference>
<dbReference type="PANTHER" id="PTHR11842">
    <property type="entry name" value="MITOTIC SPINDLE ASSEMBLY CHECKPOINT PROTEIN MAD2"/>
    <property type="match status" value="1"/>
</dbReference>
<evidence type="ECO:0000313" key="9">
    <source>
        <dbReference type="EMBL" id="WFD18944.1"/>
    </source>
</evidence>
<dbReference type="Proteomes" id="UP001220961">
    <property type="component" value="Chromosome 2"/>
</dbReference>
<dbReference type="GO" id="GO:0005654">
    <property type="term" value="C:nucleoplasm"/>
    <property type="evidence" value="ECO:0007669"/>
    <property type="project" value="TreeGrafter"/>
</dbReference>
<dbReference type="GO" id="GO:0005737">
    <property type="term" value="C:cytoplasm"/>
    <property type="evidence" value="ECO:0007669"/>
    <property type="project" value="TreeGrafter"/>
</dbReference>
<keyword evidence="4" id="KW-0498">Mitosis</keyword>
<organism evidence="9 10">
    <name type="scientific">Malassezia caprae</name>
    <dbReference type="NCBI Taxonomy" id="1381934"/>
    <lineage>
        <taxon>Eukaryota</taxon>
        <taxon>Fungi</taxon>
        <taxon>Dikarya</taxon>
        <taxon>Basidiomycota</taxon>
        <taxon>Ustilaginomycotina</taxon>
        <taxon>Malasseziomycetes</taxon>
        <taxon>Malasseziales</taxon>
        <taxon>Malasseziaceae</taxon>
        <taxon>Malassezia</taxon>
    </lineage>
</organism>
<feature type="domain" description="HORMA" evidence="8">
    <location>
        <begin position="20"/>
        <end position="223"/>
    </location>
</feature>
<comment type="similarity">
    <text evidence="2">Belongs to the MAD2 family.</text>
</comment>
<dbReference type="InterPro" id="IPR003511">
    <property type="entry name" value="HORMA_dom"/>
</dbReference>
<evidence type="ECO:0000256" key="2">
    <source>
        <dbReference type="ARBA" id="ARBA00010348"/>
    </source>
</evidence>
<evidence type="ECO:0000259" key="8">
    <source>
        <dbReference type="PROSITE" id="PS50815"/>
    </source>
</evidence>
<reference evidence="9" key="1">
    <citation type="submission" date="2023-03" db="EMBL/GenBank/DDBJ databases">
        <title>Mating type loci evolution in Malassezia.</title>
        <authorList>
            <person name="Coelho M.A."/>
        </authorList>
    </citation>
    <scope>NUCLEOTIDE SEQUENCE</scope>
    <source>
        <strain evidence="9">CBS 10434</strain>
    </source>
</reference>
<feature type="region of interest" description="Disordered" evidence="7">
    <location>
        <begin position="119"/>
        <end position="143"/>
    </location>
</feature>
<evidence type="ECO:0000256" key="3">
    <source>
        <dbReference type="ARBA" id="ARBA00022618"/>
    </source>
</evidence>
<dbReference type="GO" id="GO:0033597">
    <property type="term" value="C:mitotic checkpoint complex"/>
    <property type="evidence" value="ECO:0007669"/>
    <property type="project" value="UniProtKB-ARBA"/>
</dbReference>
<dbReference type="InterPro" id="IPR045091">
    <property type="entry name" value="Mad2-like"/>
</dbReference>
<name>A0AAF0E671_9BASI</name>
<keyword evidence="10" id="KW-1185">Reference proteome</keyword>
<gene>
    <name evidence="9" type="primary">MAD2</name>
    <name evidence="9" type="ORF">MCAP1_001157</name>
</gene>
<evidence type="ECO:0000313" key="10">
    <source>
        <dbReference type="Proteomes" id="UP001220961"/>
    </source>
</evidence>
<dbReference type="AlphaFoldDB" id="A0AAF0E671"/>
<evidence type="ECO:0000256" key="5">
    <source>
        <dbReference type="ARBA" id="ARBA00023242"/>
    </source>
</evidence>
<dbReference type="Pfam" id="PF02301">
    <property type="entry name" value="HORMA"/>
    <property type="match status" value="1"/>
</dbReference>